<keyword evidence="1" id="KW-1133">Transmembrane helix</keyword>
<accession>A0A1W9NZG1</accession>
<evidence type="ECO:0000313" key="3">
    <source>
        <dbReference type="Proteomes" id="UP000192520"/>
    </source>
</evidence>
<keyword evidence="1" id="KW-0812">Transmembrane</keyword>
<evidence type="ECO:0000313" key="2">
    <source>
        <dbReference type="EMBL" id="OQX50933.1"/>
    </source>
</evidence>
<dbReference type="Proteomes" id="UP000192520">
    <property type="component" value="Unassembled WGS sequence"/>
</dbReference>
<protein>
    <submittedName>
        <fullName evidence="2">Uncharacterized protein</fullName>
    </submittedName>
</protein>
<comment type="caution">
    <text evidence="2">The sequence shown here is derived from an EMBL/GenBank/DDBJ whole genome shotgun (WGS) entry which is preliminary data.</text>
</comment>
<dbReference type="EMBL" id="MZGJ01000013">
    <property type="protein sequence ID" value="OQX50933.1"/>
    <property type="molecule type" value="Genomic_DNA"/>
</dbReference>
<dbReference type="AlphaFoldDB" id="A0A1W9NZG1"/>
<organism evidence="2 3">
    <name type="scientific">candidate division CPR3 bacterium 4484_211</name>
    <dbReference type="NCBI Taxonomy" id="1968527"/>
    <lineage>
        <taxon>Bacteria</taxon>
        <taxon>Bacteria division CPR3</taxon>
    </lineage>
</organism>
<evidence type="ECO:0000256" key="1">
    <source>
        <dbReference type="SAM" id="Phobius"/>
    </source>
</evidence>
<name>A0A1W9NZG1_UNCC3</name>
<keyword evidence="1" id="KW-0472">Membrane</keyword>
<gene>
    <name evidence="2" type="ORF">B5M47_02615</name>
</gene>
<proteinExistence type="predicted"/>
<feature type="transmembrane region" description="Helical" evidence="1">
    <location>
        <begin position="34"/>
        <end position="56"/>
    </location>
</feature>
<sequence length="380" mass="42256">MENQVNIGNQNSQQIGQKIGNQLAQVSKVQKVRYLMISIAVLSIFIITGLSCVLLNNKLFSNLNNQEISVPTSTSTNTQISTSENSAKLLCPLIDGRANIIDTNKTYYQKDLIPLESRITASFRFSKDSVLFLKYFPGSSNFISSKGYDNIAGAQVLHIIVPDKKNVNFFIDKLSLPQIFNPFPANYFGEGKIPPPLYSDFLGMFLTVGINNKFYFLSGASCAYGSGICFQKLISMDSEGHNPEEIKIPSEYAPEIRSWSGGQERGISNVNTFLEEIAGVDSSKIIFKTSDMHKSKTVKYVILDTSDNSWSESETFKGEPLKYPYDVLKTNRCISYATSLGTYVVKLEKGIAMSFPAVGKSLEDVHMIDKETIGLYFVKN</sequence>
<reference evidence="3" key="1">
    <citation type="submission" date="2017-03" db="EMBL/GenBank/DDBJ databases">
        <title>Novel pathways for hydrocarbon cycling and metabolic interdependencies in hydrothermal sediment communities.</title>
        <authorList>
            <person name="Dombrowski N."/>
            <person name="Seitz K."/>
            <person name="Teske A."/>
            <person name="Baker B."/>
        </authorList>
    </citation>
    <scope>NUCLEOTIDE SEQUENCE [LARGE SCALE GENOMIC DNA]</scope>
</reference>